<gene>
    <name evidence="1" type="ORF">Selli2_19850</name>
</gene>
<evidence type="ECO:0000313" key="1">
    <source>
        <dbReference type="EMBL" id="GLG90558.1"/>
    </source>
</evidence>
<dbReference type="AlphaFoldDB" id="A0A9W6CAP0"/>
<comment type="caution">
    <text evidence="1">The sequence shown here is derived from an EMBL/GenBank/DDBJ whole genome shotgun (WGS) entry which is preliminary data.</text>
</comment>
<organism evidence="1 2">
    <name type="scientific">Sellimonas catena</name>
    <dbReference type="NCBI Taxonomy" id="2994035"/>
    <lineage>
        <taxon>Bacteria</taxon>
        <taxon>Bacillati</taxon>
        <taxon>Bacillota</taxon>
        <taxon>Clostridia</taxon>
        <taxon>Lachnospirales</taxon>
        <taxon>Lachnospiraceae</taxon>
        <taxon>Sellimonas</taxon>
    </lineage>
</organism>
<accession>A0A9W6CAP0</accession>
<dbReference type="Proteomes" id="UP001145094">
    <property type="component" value="Unassembled WGS sequence"/>
</dbReference>
<sequence>MRAKIKSEKEKVKGVKHMKGYVTDKGYMGLVEGRYILFASEREYYDYMED</sequence>
<evidence type="ECO:0000313" key="2">
    <source>
        <dbReference type="Proteomes" id="UP001145094"/>
    </source>
</evidence>
<name>A0A9W6CAP0_9FIRM</name>
<reference evidence="1" key="2">
    <citation type="submission" date="2022-11" db="EMBL/GenBank/DDBJ databases">
        <title>Draft genome sequence of Sellimonas catena strain 18CBH55.</title>
        <authorList>
            <person name="Hisatomi A."/>
            <person name="Ohkuma M."/>
            <person name="Sakamoto M."/>
        </authorList>
    </citation>
    <scope>NUCLEOTIDE SEQUENCE</scope>
    <source>
        <strain evidence="1">18CBH55</strain>
    </source>
</reference>
<proteinExistence type="predicted"/>
<reference evidence="1" key="3">
    <citation type="journal article" date="2023" name="Int. J. Syst. Evol. Microbiol.">
        <title>Sellimonas catena sp. nov., isolated from human faeces.</title>
        <authorList>
            <person name="Hisatomi A."/>
            <person name="Ohkuma M."/>
            <person name="Sakamoto M."/>
        </authorList>
    </citation>
    <scope>NUCLEOTIDE SEQUENCE</scope>
    <source>
        <strain evidence="1">18CBH55</strain>
    </source>
</reference>
<protein>
    <submittedName>
        <fullName evidence="1">Uncharacterized protein</fullName>
    </submittedName>
</protein>
<dbReference type="EMBL" id="BSCH01000012">
    <property type="protein sequence ID" value="GLG90558.1"/>
    <property type="molecule type" value="Genomic_DNA"/>
</dbReference>
<reference evidence="1" key="1">
    <citation type="submission" date="2022-11" db="EMBL/GenBank/DDBJ databases">
        <title>Draft genome sequence of Sellimonas catena strain 18CBH55.</title>
        <authorList>
            <person name="Atsushi H."/>
            <person name="Moriya O."/>
            <person name="Mitsuo S."/>
        </authorList>
    </citation>
    <scope>NUCLEOTIDE SEQUENCE</scope>
    <source>
        <strain evidence="1">18CBH55</strain>
    </source>
</reference>